<dbReference type="GO" id="GO:0044183">
    <property type="term" value="F:protein folding chaperone"/>
    <property type="evidence" value="ECO:0007669"/>
    <property type="project" value="TreeGrafter"/>
</dbReference>
<dbReference type="InterPro" id="IPR000397">
    <property type="entry name" value="Heat_shock_Hsp33"/>
</dbReference>
<proteinExistence type="predicted"/>
<dbReference type="SUPFAM" id="SSF64397">
    <property type="entry name" value="Hsp33 domain"/>
    <property type="match status" value="1"/>
</dbReference>
<dbReference type="Proteomes" id="UP000187266">
    <property type="component" value="Chromosome"/>
</dbReference>
<dbReference type="CDD" id="cd00498">
    <property type="entry name" value="Hsp33"/>
    <property type="match status" value="1"/>
</dbReference>
<name>A0A1U7DIM7_9RHOB</name>
<organism evidence="1 2">
    <name type="scientific">Brevirhabdus pacifica</name>
    <dbReference type="NCBI Taxonomy" id="1267768"/>
    <lineage>
        <taxon>Bacteria</taxon>
        <taxon>Pseudomonadati</taxon>
        <taxon>Pseudomonadota</taxon>
        <taxon>Alphaproteobacteria</taxon>
        <taxon>Rhodobacterales</taxon>
        <taxon>Paracoccaceae</taxon>
        <taxon>Brevirhabdus</taxon>
    </lineage>
</organism>
<dbReference type="GO" id="GO:0005737">
    <property type="term" value="C:cytoplasm"/>
    <property type="evidence" value="ECO:0007669"/>
    <property type="project" value="InterPro"/>
</dbReference>
<dbReference type="Gene3D" id="3.55.30.10">
    <property type="entry name" value="Hsp33 domain"/>
    <property type="match status" value="1"/>
</dbReference>
<dbReference type="AlphaFoldDB" id="A0A1U7DIM7"/>
<keyword evidence="2" id="KW-1185">Reference proteome</keyword>
<dbReference type="InterPro" id="IPR016154">
    <property type="entry name" value="Heat_shock_Hsp33_C"/>
</dbReference>
<evidence type="ECO:0000313" key="2">
    <source>
        <dbReference type="Proteomes" id="UP000187266"/>
    </source>
</evidence>
<dbReference type="Gene3D" id="1.10.287.480">
    <property type="entry name" value="helix hairpin bin"/>
    <property type="match status" value="1"/>
</dbReference>
<dbReference type="SUPFAM" id="SSF118352">
    <property type="entry name" value="HSP33 redox switch-like"/>
    <property type="match status" value="1"/>
</dbReference>
<protein>
    <submittedName>
        <fullName evidence="1">Molecular chaperone Hsp33</fullName>
    </submittedName>
</protein>
<dbReference type="GO" id="GO:0042026">
    <property type="term" value="P:protein refolding"/>
    <property type="evidence" value="ECO:0007669"/>
    <property type="project" value="TreeGrafter"/>
</dbReference>
<evidence type="ECO:0000313" key="1">
    <source>
        <dbReference type="EMBL" id="APX89844.1"/>
    </source>
</evidence>
<dbReference type="Gene3D" id="3.90.1280.10">
    <property type="entry name" value="HSP33 redox switch-like"/>
    <property type="match status" value="1"/>
</dbReference>
<dbReference type="PANTHER" id="PTHR30111:SF1">
    <property type="entry name" value="33 KDA CHAPERONIN"/>
    <property type="match status" value="1"/>
</dbReference>
<gene>
    <name evidence="1" type="ORF">BV394_09040</name>
</gene>
<dbReference type="GO" id="GO:0051082">
    <property type="term" value="F:unfolded protein binding"/>
    <property type="evidence" value="ECO:0007669"/>
    <property type="project" value="InterPro"/>
</dbReference>
<sequence>MLLGSKIAWDDTVLPFQLDRSDIRGRVARLDGVLEGILEQHDYPPVVEALVAEAALLTAIIGQTIKLRWKLSLQVRGNGPVRIIATDYYAPEAEGEPARIRAYASYDADRLDREDAGFPQIGKGYFAVLIDQGDGTVPYQGITPLAGGSLSACAETYFAQSEQLPTRFALSFGRSQSPGHEPGWRAGGIMLQQMPKASPFAAKPEGSAAAQPALLSAEDLLSPDEGENWNRANILLDTVEDLELIGPLVQPTELLLRLFHEEAPRVFDAQPVKFGCTCSADRVRQSLSIYSSKDIEHMTTDEGIVTADCQFCGAHYKFDPATLGFEATREAEGEDASSAANGAEGGPATRDEA</sequence>
<dbReference type="STRING" id="1267768.BV394_09040"/>
<dbReference type="OrthoDB" id="9793753at2"/>
<dbReference type="RefSeq" id="WP_076979865.1">
    <property type="nucleotide sequence ID" value="NZ_CP019124.1"/>
</dbReference>
<accession>A0A1U7DIM7</accession>
<dbReference type="InterPro" id="IPR016153">
    <property type="entry name" value="Heat_shock_Hsp33_N"/>
</dbReference>
<dbReference type="Pfam" id="PF01430">
    <property type="entry name" value="HSP33"/>
    <property type="match status" value="1"/>
</dbReference>
<reference evidence="1 2" key="1">
    <citation type="submission" date="2017-01" db="EMBL/GenBank/DDBJ databases">
        <title>Genomic analysis of Xuhuaishuia manganoxidans DY6-4.</title>
        <authorList>
            <person name="Wang X."/>
        </authorList>
    </citation>
    <scope>NUCLEOTIDE SEQUENCE [LARGE SCALE GENOMIC DNA]</scope>
    <source>
        <strain evidence="1 2">DY6-4</strain>
    </source>
</reference>
<accession>A0A2M9DB70</accession>
<dbReference type="EMBL" id="CP019124">
    <property type="protein sequence ID" value="APX89844.1"/>
    <property type="molecule type" value="Genomic_DNA"/>
</dbReference>
<dbReference type="PIRSF" id="PIRSF005261">
    <property type="entry name" value="Heat_shock_Hsp33"/>
    <property type="match status" value="1"/>
</dbReference>
<dbReference type="InterPro" id="IPR023212">
    <property type="entry name" value="Hsp33_helix_hairpin_bin_dom_sf"/>
</dbReference>
<dbReference type="PANTHER" id="PTHR30111">
    <property type="entry name" value="33 KDA CHAPERONIN"/>
    <property type="match status" value="1"/>
</dbReference>